<accession>A0A840NVV9</accession>
<dbReference type="InterPro" id="IPR005546">
    <property type="entry name" value="Autotransporte_beta"/>
</dbReference>
<evidence type="ECO:0000313" key="2">
    <source>
        <dbReference type="EMBL" id="MBB5074063.1"/>
    </source>
</evidence>
<feature type="domain" description="Autotransporter" evidence="1">
    <location>
        <begin position="638"/>
        <end position="915"/>
    </location>
</feature>
<protein>
    <submittedName>
        <fullName evidence="2">Outer membrane autotransporter protein</fullName>
    </submittedName>
</protein>
<dbReference type="PROSITE" id="PS51208">
    <property type="entry name" value="AUTOTRANSPORTER"/>
    <property type="match status" value="1"/>
</dbReference>
<dbReference type="InterPro" id="IPR012332">
    <property type="entry name" value="Autotransporter_pectin_lyase_C"/>
</dbReference>
<gene>
    <name evidence="2" type="ORF">HNQ69_001197</name>
</gene>
<dbReference type="Pfam" id="PF03797">
    <property type="entry name" value="Autotransporter"/>
    <property type="match status" value="1"/>
</dbReference>
<dbReference type="SMART" id="SM00869">
    <property type="entry name" value="Autotransporter"/>
    <property type="match status" value="1"/>
</dbReference>
<sequence>MSKSGFYSCVFIAIIFSFLSDRGVEAHYHPSISFLCDEGKLPYRCSDGAKHKITDKIYQFIKSSKEENGHGDFLISSAVIVAQEPGTVIQASHVTINNFDGVEGAYGVIALQGGKVILSDSIFKNVSIGLLADSGTIEANRGVVEATQVGVYAEKSGTSVILTDAKIQVSGQDIGQNAALFSGADANIKMTRGSIEVTNAAALRVRTRGSAILDSVTITSESQKAVERENADEEDNTVHAALNVSHQGILYLKNTNVLATDVRGLQIGLDSNAQLSEEQEGSFLVSRVNIEDSKITVTGNKHGMHFDIDKKDKEYKQGIVFLKKAVFDVPDGTVIHSSKSSAYLAVTAGTEISGDLLLAAEKGASVAILADSSLLTGGTRVSDDSIAEIYLTGGSQWVLTRRKRENLRDLNHGASSISFVKLSESSIAFEAPMFQEYQTLYIGKGEEEVYNAQESAYLYLNTHLNSDGLLDNKKTDRLLIHGNVSGKTTVHVQLIIGNKGGAGDDENVQSVSLIQVSGKAAEDSFQLSSPYIALEGLPYQYYLHAYGPDSTLGKAQTAQRLVKGDGGFWDFRLESKYIKPTHDIPIVPHSELKVREVVPQVPTYLLLPNTLFHTGLVEIRNHNKHLNKIQNVSSELLKADKSLALSMQGYGGNYHYISDLSAIEYGYGGDLDYNAIEASILLKTVESTYSKTSFGFIGSYGKVSLRPRDVKQSQKSVFHKWLVTTYGSIKHDGGFYMDALLSYGLFKGHVFTFARGKAATLKGNPLNVSLAAGKAFMMGYEDFVFNPQIQLIYQNLQFHKSHDIDGFDIDMGKFNQWIMRIGGRLTKTFTASENDRVISFYGKIHLSHHFGEEQFIHFKDTFRLGSFGSSVEAALGVNSQLSPKITLYGDLNYQHKLTKAGFSGIQFSGGLRYRF</sequence>
<dbReference type="SUPFAM" id="SSF51126">
    <property type="entry name" value="Pectin lyase-like"/>
    <property type="match status" value="1"/>
</dbReference>
<evidence type="ECO:0000259" key="1">
    <source>
        <dbReference type="PROSITE" id="PS51208"/>
    </source>
</evidence>
<proteinExistence type="predicted"/>
<dbReference type="Proteomes" id="UP000561417">
    <property type="component" value="Unassembled WGS sequence"/>
</dbReference>
<dbReference type="InterPro" id="IPR011050">
    <property type="entry name" value="Pectin_lyase_fold/virulence"/>
</dbReference>
<dbReference type="SUPFAM" id="SSF103515">
    <property type="entry name" value="Autotransporter"/>
    <property type="match status" value="1"/>
</dbReference>
<dbReference type="InterPro" id="IPR006315">
    <property type="entry name" value="OM_autotransptr_brl_dom"/>
</dbReference>
<dbReference type="GO" id="GO:0019867">
    <property type="term" value="C:outer membrane"/>
    <property type="evidence" value="ECO:0007669"/>
    <property type="project" value="InterPro"/>
</dbReference>
<keyword evidence="3" id="KW-1185">Reference proteome</keyword>
<dbReference type="Pfam" id="PF18883">
    <property type="entry name" value="AC_1"/>
    <property type="match status" value="1"/>
</dbReference>
<dbReference type="NCBIfam" id="TIGR01414">
    <property type="entry name" value="autotrans_barl"/>
    <property type="match status" value="1"/>
</dbReference>
<dbReference type="AlphaFoldDB" id="A0A840NVV9"/>
<name>A0A840NVV9_9HYPH</name>
<reference evidence="2 3" key="1">
    <citation type="submission" date="2020-08" db="EMBL/GenBank/DDBJ databases">
        <title>Genomic Encyclopedia of Type Strains, Phase IV (KMG-IV): sequencing the most valuable type-strain genomes for metagenomic binning, comparative biology and taxonomic classification.</title>
        <authorList>
            <person name="Goeker M."/>
        </authorList>
    </citation>
    <scope>NUCLEOTIDE SEQUENCE [LARGE SCALE GENOMIC DNA]</scope>
    <source>
        <strain evidence="2 3">DSM 28538</strain>
    </source>
</reference>
<dbReference type="InterPro" id="IPR043990">
    <property type="entry name" value="AC_1"/>
</dbReference>
<dbReference type="InterPro" id="IPR036709">
    <property type="entry name" value="Autotransporte_beta_dom_sf"/>
</dbReference>
<evidence type="ECO:0000313" key="3">
    <source>
        <dbReference type="Proteomes" id="UP000561417"/>
    </source>
</evidence>
<organism evidence="2 3">
    <name type="scientific">Bartonella callosciuri</name>
    <dbReference type="NCBI Taxonomy" id="686223"/>
    <lineage>
        <taxon>Bacteria</taxon>
        <taxon>Pseudomonadati</taxon>
        <taxon>Pseudomonadota</taxon>
        <taxon>Alphaproteobacteria</taxon>
        <taxon>Hyphomicrobiales</taxon>
        <taxon>Bartonellaceae</taxon>
        <taxon>Bartonella</taxon>
    </lineage>
</organism>
<dbReference type="Gene3D" id="2.40.128.130">
    <property type="entry name" value="Autotransporter beta-domain"/>
    <property type="match status" value="1"/>
</dbReference>
<dbReference type="EMBL" id="JACHIM010000005">
    <property type="protein sequence ID" value="MBB5074063.1"/>
    <property type="molecule type" value="Genomic_DNA"/>
</dbReference>
<dbReference type="Gene3D" id="2.160.20.20">
    <property type="match status" value="1"/>
</dbReference>
<comment type="caution">
    <text evidence="2">The sequence shown here is derived from an EMBL/GenBank/DDBJ whole genome shotgun (WGS) entry which is preliminary data.</text>
</comment>